<dbReference type="SUPFAM" id="SSF53850">
    <property type="entry name" value="Periplasmic binding protein-like II"/>
    <property type="match status" value="1"/>
</dbReference>
<evidence type="ECO:0000256" key="1">
    <source>
        <dbReference type="ARBA" id="ARBA00022729"/>
    </source>
</evidence>
<accession>A0ABX8Z498</accession>
<dbReference type="PANTHER" id="PTHR30006">
    <property type="entry name" value="THIAMINE-BINDING PERIPLASMIC PROTEIN-RELATED"/>
    <property type="match status" value="1"/>
</dbReference>
<feature type="signal peptide" evidence="2">
    <location>
        <begin position="1"/>
        <end position="22"/>
    </location>
</feature>
<feature type="chain" id="PRO_5045423947" evidence="2">
    <location>
        <begin position="23"/>
        <end position="349"/>
    </location>
</feature>
<dbReference type="Gene3D" id="3.40.190.10">
    <property type="entry name" value="Periplasmic binding protein-like II"/>
    <property type="match status" value="2"/>
</dbReference>
<dbReference type="RefSeq" id="WP_221005782.1">
    <property type="nucleotide sequence ID" value="NZ_CP081150.1"/>
</dbReference>
<keyword evidence="4" id="KW-1185">Reference proteome</keyword>
<dbReference type="Proteomes" id="UP000825679">
    <property type="component" value="Chromosome"/>
</dbReference>
<keyword evidence="1 2" id="KW-0732">Signal</keyword>
<organism evidence="3 4">
    <name type="scientific">Deefgea tanakiae</name>
    <dbReference type="NCBI Taxonomy" id="2865840"/>
    <lineage>
        <taxon>Bacteria</taxon>
        <taxon>Pseudomonadati</taxon>
        <taxon>Pseudomonadota</taxon>
        <taxon>Betaproteobacteria</taxon>
        <taxon>Neisseriales</taxon>
        <taxon>Chitinibacteraceae</taxon>
        <taxon>Deefgea</taxon>
    </lineage>
</organism>
<dbReference type="PANTHER" id="PTHR30006:SF2">
    <property type="entry name" value="ABC TRANSPORTER SUBSTRATE-BINDING PROTEIN"/>
    <property type="match status" value="1"/>
</dbReference>
<protein>
    <submittedName>
        <fullName evidence="3">Extracellular solute-binding protein</fullName>
    </submittedName>
</protein>
<evidence type="ECO:0000313" key="4">
    <source>
        <dbReference type="Proteomes" id="UP000825679"/>
    </source>
</evidence>
<sequence length="349" mass="38307">MRNLLVSIVSSALCLCVAHANAENLSSLIQAAKNEGAVYSVGMPDDWANWKDTWAQITQKYGLSHRDTDISSAEELAKFEAEKTNATADIGDVGHTFGPIALQKGLTQPYKPSTWDEIPAWAKDKDGHWVLAYTGTISFITNKQLVKEPPKSWDDLLKGKYKVTLGAVGVSARANSAVLAAALARGGNEKNLKPALELFSQLAKQGRLSLIDPSLANLERGEIEVGILWDFTSLSYRDRIDSKRFTVSIPTDGSVTTGYTTIINKYAKNPNAAKLVREYVLSDAGQINLARGYARPIRSKVAIPADVQAKLLPASQYLSAKPIRDFAAWEDSTKKLPRQWQEMVMVNIQ</sequence>
<dbReference type="EMBL" id="CP081150">
    <property type="protein sequence ID" value="QZA77401.1"/>
    <property type="molecule type" value="Genomic_DNA"/>
</dbReference>
<dbReference type="Pfam" id="PF13343">
    <property type="entry name" value="SBP_bac_6"/>
    <property type="match status" value="1"/>
</dbReference>
<gene>
    <name evidence="3" type="ORF">K4H28_14105</name>
</gene>
<evidence type="ECO:0000256" key="2">
    <source>
        <dbReference type="SAM" id="SignalP"/>
    </source>
</evidence>
<name>A0ABX8Z498_9NEIS</name>
<reference evidence="3 4" key="1">
    <citation type="submission" date="2021-08" db="EMBL/GenBank/DDBJ databases">
        <title>complete genome sequencing of Deefgea sp. D25.</title>
        <authorList>
            <person name="Bae J.-W."/>
            <person name="Gim D.-H."/>
        </authorList>
    </citation>
    <scope>NUCLEOTIDE SEQUENCE [LARGE SCALE GENOMIC DNA]</scope>
    <source>
        <strain evidence="3 4">D25</strain>
    </source>
</reference>
<evidence type="ECO:0000313" key="3">
    <source>
        <dbReference type="EMBL" id="QZA77401.1"/>
    </source>
</evidence>
<proteinExistence type="predicted"/>